<evidence type="ECO:0000259" key="12">
    <source>
        <dbReference type="PROSITE" id="PS50041"/>
    </source>
</evidence>
<dbReference type="RefSeq" id="XP_023566366.1">
    <property type="nucleotide sequence ID" value="XM_023710598.1"/>
</dbReference>
<dbReference type="InterPro" id="IPR013600">
    <property type="entry name" value="Ly49_N"/>
</dbReference>
<keyword evidence="5" id="KW-0735">Signal-anchor</keyword>
<dbReference type="AlphaFoldDB" id="A0A6P6E284"/>
<keyword evidence="6 11" id="KW-1133">Transmembrane helix</keyword>
<dbReference type="InterPro" id="IPR052013">
    <property type="entry name" value="Mouse_KLRs"/>
</dbReference>
<dbReference type="PANTHER" id="PTHR46329:SF1">
    <property type="entry name" value="KILLER CELL LECTIN-LIKE RECEPTOR 2"/>
    <property type="match status" value="1"/>
</dbReference>
<dbReference type="Proteomes" id="UP000515203">
    <property type="component" value="Unplaced"/>
</dbReference>
<evidence type="ECO:0000256" key="5">
    <source>
        <dbReference type="ARBA" id="ARBA00022968"/>
    </source>
</evidence>
<sequence length="229" mass="26534">MSNEEVTYTTVRFLQSSSEAQNRLRPDTTDRPRKADDKGFSVPWHLIAAILGIICLLLLMAVLGLVTKVFQDKNEKEKLLEDLRQAHLAQNDSALKELLTNTTLEYDILKNKMNQTINRCHEKEKTFAKPLQITGKACKKHWTCYGVKCYYFIMDNKTWEKCKQTCQSHGLSLLQIDDKDEQDFLRPLLHPYQYWIGLTFDTREGRWKWTGSSSSPGVNVTKRTLFPGE</sequence>
<dbReference type="Gene3D" id="3.10.100.10">
    <property type="entry name" value="Mannose-Binding Protein A, subunit A"/>
    <property type="match status" value="1"/>
</dbReference>
<accession>A0A6P6E284</accession>
<proteinExistence type="predicted"/>
<evidence type="ECO:0000256" key="6">
    <source>
        <dbReference type="ARBA" id="ARBA00022989"/>
    </source>
</evidence>
<dbReference type="SMART" id="SM00034">
    <property type="entry name" value="CLECT"/>
    <property type="match status" value="1"/>
</dbReference>
<dbReference type="SUPFAM" id="SSF56436">
    <property type="entry name" value="C-type lectin-like"/>
    <property type="match status" value="1"/>
</dbReference>
<keyword evidence="8" id="KW-1015">Disulfide bond</keyword>
<dbReference type="InterPro" id="IPR001304">
    <property type="entry name" value="C-type_lectin-like"/>
</dbReference>
<dbReference type="FunCoup" id="A0A6P6E284">
    <property type="interactions" value="668"/>
</dbReference>
<name>A0A6P6E284_OCTDE</name>
<gene>
    <name evidence="14" type="primary">LOC101577241</name>
</gene>
<evidence type="ECO:0000256" key="8">
    <source>
        <dbReference type="ARBA" id="ARBA00023157"/>
    </source>
</evidence>
<comment type="subcellular location">
    <subcellularLocation>
        <location evidence="1">Membrane</location>
        <topology evidence="1">Single-pass type II membrane protein</topology>
    </subcellularLocation>
</comment>
<feature type="non-terminal residue" evidence="14">
    <location>
        <position position="229"/>
    </location>
</feature>
<dbReference type="GeneID" id="101577241"/>
<evidence type="ECO:0000313" key="14">
    <source>
        <dbReference type="RefSeq" id="XP_023566366.1"/>
    </source>
</evidence>
<dbReference type="GO" id="GO:0030246">
    <property type="term" value="F:carbohydrate binding"/>
    <property type="evidence" value="ECO:0007669"/>
    <property type="project" value="UniProtKB-KW"/>
</dbReference>
<keyword evidence="10" id="KW-0325">Glycoprotein</keyword>
<keyword evidence="3" id="KW-0430">Lectin</keyword>
<dbReference type="GO" id="GO:0005886">
    <property type="term" value="C:plasma membrane"/>
    <property type="evidence" value="ECO:0007669"/>
    <property type="project" value="UniProtKB-ARBA"/>
</dbReference>
<reference evidence="14" key="1">
    <citation type="submission" date="2025-08" db="UniProtKB">
        <authorList>
            <consortium name="RefSeq"/>
        </authorList>
    </citation>
    <scope>IDENTIFICATION</scope>
</reference>
<dbReference type="PROSITE" id="PS50041">
    <property type="entry name" value="C_TYPE_LECTIN_2"/>
    <property type="match status" value="1"/>
</dbReference>
<keyword evidence="9" id="KW-0675">Receptor</keyword>
<protein>
    <submittedName>
        <fullName evidence="14">T-cell surface glycoprotein YE1/48-like</fullName>
    </submittedName>
</protein>
<evidence type="ECO:0000256" key="7">
    <source>
        <dbReference type="ARBA" id="ARBA00023136"/>
    </source>
</evidence>
<evidence type="ECO:0000313" key="13">
    <source>
        <dbReference type="Proteomes" id="UP000515203"/>
    </source>
</evidence>
<keyword evidence="7 11" id="KW-0472">Membrane</keyword>
<evidence type="ECO:0000256" key="4">
    <source>
        <dbReference type="ARBA" id="ARBA00022889"/>
    </source>
</evidence>
<evidence type="ECO:0000256" key="3">
    <source>
        <dbReference type="ARBA" id="ARBA00022734"/>
    </source>
</evidence>
<evidence type="ECO:0000256" key="11">
    <source>
        <dbReference type="SAM" id="Phobius"/>
    </source>
</evidence>
<evidence type="ECO:0000256" key="9">
    <source>
        <dbReference type="ARBA" id="ARBA00023170"/>
    </source>
</evidence>
<dbReference type="CDD" id="cd03593">
    <property type="entry name" value="CLECT_NK_receptors_like"/>
    <property type="match status" value="1"/>
</dbReference>
<evidence type="ECO:0000256" key="2">
    <source>
        <dbReference type="ARBA" id="ARBA00022692"/>
    </source>
</evidence>
<keyword evidence="4" id="KW-0130">Cell adhesion</keyword>
<evidence type="ECO:0000256" key="10">
    <source>
        <dbReference type="ARBA" id="ARBA00023180"/>
    </source>
</evidence>
<dbReference type="InParanoid" id="A0A6P6E284"/>
<dbReference type="InterPro" id="IPR033992">
    <property type="entry name" value="NKR-like_CTLD"/>
</dbReference>
<feature type="transmembrane region" description="Helical" evidence="11">
    <location>
        <begin position="44"/>
        <end position="66"/>
    </location>
</feature>
<feature type="domain" description="C-type lectin" evidence="12">
    <location>
        <begin position="145"/>
        <end position="229"/>
    </location>
</feature>
<dbReference type="GO" id="GO:0007155">
    <property type="term" value="P:cell adhesion"/>
    <property type="evidence" value="ECO:0007669"/>
    <property type="project" value="UniProtKB-KW"/>
</dbReference>
<dbReference type="InterPro" id="IPR016186">
    <property type="entry name" value="C-type_lectin-like/link_sf"/>
</dbReference>
<evidence type="ECO:0000256" key="1">
    <source>
        <dbReference type="ARBA" id="ARBA00004606"/>
    </source>
</evidence>
<keyword evidence="2 11" id="KW-0812">Transmembrane</keyword>
<dbReference type="Pfam" id="PF08391">
    <property type="entry name" value="Ly49"/>
    <property type="match status" value="1"/>
</dbReference>
<keyword evidence="13" id="KW-1185">Reference proteome</keyword>
<organism evidence="13 14">
    <name type="scientific">Octodon degus</name>
    <name type="common">Degu</name>
    <name type="synonym">Sciurus degus</name>
    <dbReference type="NCBI Taxonomy" id="10160"/>
    <lineage>
        <taxon>Eukaryota</taxon>
        <taxon>Metazoa</taxon>
        <taxon>Chordata</taxon>
        <taxon>Craniata</taxon>
        <taxon>Vertebrata</taxon>
        <taxon>Euteleostomi</taxon>
        <taxon>Mammalia</taxon>
        <taxon>Eutheria</taxon>
        <taxon>Euarchontoglires</taxon>
        <taxon>Glires</taxon>
        <taxon>Rodentia</taxon>
        <taxon>Hystricomorpha</taxon>
        <taxon>Octodontidae</taxon>
        <taxon>Octodon</taxon>
    </lineage>
</organism>
<dbReference type="OrthoDB" id="2142683at2759"/>
<dbReference type="InterPro" id="IPR016187">
    <property type="entry name" value="CTDL_fold"/>
</dbReference>
<dbReference type="Pfam" id="PF00059">
    <property type="entry name" value="Lectin_C"/>
    <property type="match status" value="1"/>
</dbReference>
<dbReference type="PANTHER" id="PTHR46329">
    <property type="entry name" value="KILLER CELL LECTIN-LIKE RECEPTOR 2"/>
    <property type="match status" value="1"/>
</dbReference>